<evidence type="ECO:0000313" key="1">
    <source>
        <dbReference type="EMBL" id="MCA5006685.1"/>
    </source>
</evidence>
<dbReference type="InterPro" id="IPR032299">
    <property type="entry name" value="DUF4843"/>
</dbReference>
<protein>
    <submittedName>
        <fullName evidence="1">DUF4843 domain-containing protein</fullName>
    </submittedName>
</protein>
<comment type="caution">
    <text evidence="1">The sequence shown here is derived from an EMBL/GenBank/DDBJ whole genome shotgun (WGS) entry which is preliminary data.</text>
</comment>
<proteinExistence type="predicted"/>
<gene>
    <name evidence="1" type="ORF">IPZ78_16210</name>
</gene>
<reference evidence="1" key="1">
    <citation type="submission" date="2020-10" db="EMBL/GenBank/DDBJ databases">
        <authorList>
            <person name="Lu T."/>
            <person name="Wang Q."/>
            <person name="Han X."/>
        </authorList>
    </citation>
    <scope>NUCLEOTIDE SEQUENCE</scope>
    <source>
        <strain evidence="1">WQ 366</strain>
    </source>
</reference>
<keyword evidence="2" id="KW-1185">Reference proteome</keyword>
<dbReference type="RefSeq" id="WP_225555043.1">
    <property type="nucleotide sequence ID" value="NZ_JADEYP010000041.1"/>
</dbReference>
<sequence length="264" mass="29322">MNKNIFYILAILVCFNVYSCSKSDLITYDGERLLVFFNPAKEASQSPIDSVVFKFGLLPIEITDTLISYPVKLVGKKLDKPTPFIVMANKSATTGVENKDFIVQAEHSFPSDTVIYNLPIRIFRPSSANSKFKITLELPQTENFNNDAFKSEGNKKESNRVVFYVTDELIIPANWTISGSALGANFHLGPFSRKKLQLISKIVITRSGNDVFTPDLILSNVATNSGNITTFGTWLNEYLVDQAKKGTPVLDEDGGLMKAGDKFK</sequence>
<dbReference type="Proteomes" id="UP001165302">
    <property type="component" value="Unassembled WGS sequence"/>
</dbReference>
<evidence type="ECO:0000313" key="2">
    <source>
        <dbReference type="Proteomes" id="UP001165302"/>
    </source>
</evidence>
<accession>A0ABS7ZCS7</accession>
<dbReference type="Pfam" id="PF16132">
    <property type="entry name" value="DUF4843"/>
    <property type="match status" value="1"/>
</dbReference>
<organism evidence="1 2">
    <name type="scientific">Sphingobacterium bovistauri</name>
    <dbReference type="NCBI Taxonomy" id="2781959"/>
    <lineage>
        <taxon>Bacteria</taxon>
        <taxon>Pseudomonadati</taxon>
        <taxon>Bacteroidota</taxon>
        <taxon>Sphingobacteriia</taxon>
        <taxon>Sphingobacteriales</taxon>
        <taxon>Sphingobacteriaceae</taxon>
        <taxon>Sphingobacterium</taxon>
    </lineage>
</organism>
<name>A0ABS7ZCS7_9SPHI</name>
<dbReference type="EMBL" id="JADEYP010000041">
    <property type="protein sequence ID" value="MCA5006685.1"/>
    <property type="molecule type" value="Genomic_DNA"/>
</dbReference>